<evidence type="ECO:0008006" key="3">
    <source>
        <dbReference type="Google" id="ProtNLM"/>
    </source>
</evidence>
<organism evidence="1 2">
    <name type="scientific">Cryptosporidium andersoni</name>
    <dbReference type="NCBI Taxonomy" id="117008"/>
    <lineage>
        <taxon>Eukaryota</taxon>
        <taxon>Sar</taxon>
        <taxon>Alveolata</taxon>
        <taxon>Apicomplexa</taxon>
        <taxon>Conoidasida</taxon>
        <taxon>Coccidia</taxon>
        <taxon>Eucoccidiorida</taxon>
        <taxon>Eimeriorina</taxon>
        <taxon>Cryptosporidiidae</taxon>
        <taxon>Cryptosporidium</taxon>
    </lineage>
</organism>
<reference evidence="1 2" key="1">
    <citation type="submission" date="2016-10" db="EMBL/GenBank/DDBJ databases">
        <title>Reductive evolution of mitochondrial metabolism and differential evolution of invasion-related proteins in Cryptosporidium.</title>
        <authorList>
            <person name="Liu S."/>
            <person name="Roellig D.M."/>
            <person name="Guo Y."/>
            <person name="Li N."/>
            <person name="Frace M.A."/>
            <person name="Tang K."/>
            <person name="Zhang L."/>
            <person name="Feng Y."/>
            <person name="Xiao L."/>
        </authorList>
    </citation>
    <scope>NUCLEOTIDE SEQUENCE [LARGE SCALE GENOMIC DNA]</scope>
    <source>
        <strain evidence="1">30847</strain>
    </source>
</reference>
<evidence type="ECO:0000313" key="2">
    <source>
        <dbReference type="Proteomes" id="UP000186804"/>
    </source>
</evidence>
<gene>
    <name evidence="1" type="ORF">cand_004780</name>
</gene>
<dbReference type="OrthoDB" id="341796at2759"/>
<protein>
    <recommendedName>
        <fullName evidence="3">Cyclin N-terminal domain-containing protein</fullName>
    </recommendedName>
</protein>
<dbReference type="GeneID" id="92364663"/>
<evidence type="ECO:0000313" key="1">
    <source>
        <dbReference type="EMBL" id="OII75117.1"/>
    </source>
</evidence>
<dbReference type="RefSeq" id="XP_067067387.1">
    <property type="nucleotide sequence ID" value="XM_067210721.1"/>
</dbReference>
<dbReference type="AlphaFoldDB" id="A0A1J4MQE9"/>
<dbReference type="InterPro" id="IPR036915">
    <property type="entry name" value="Cyclin-like_sf"/>
</dbReference>
<dbReference type="Proteomes" id="UP000186804">
    <property type="component" value="Unassembled WGS sequence"/>
</dbReference>
<accession>A0A1J4MQE9</accession>
<dbReference type="Gene3D" id="1.10.472.10">
    <property type="entry name" value="Cyclin-like"/>
    <property type="match status" value="1"/>
</dbReference>
<dbReference type="VEuPathDB" id="CryptoDB:cand_004780"/>
<dbReference type="SUPFAM" id="SSF47954">
    <property type="entry name" value="Cyclin-like"/>
    <property type="match status" value="1"/>
</dbReference>
<keyword evidence="2" id="KW-1185">Reference proteome</keyword>
<name>A0A1J4MQE9_9CRYT</name>
<sequence length="557" mass="62550">MNINDVCEEVNNSKPQKINNSLSSCRRWMISGRFQDILPKESLTMSIMDWEDLYRREKMAQVHHSVYTSSGCFLQLDQRQLVMSWISDVAHRLAWEKSTFHLATGLIDQYMFCLEKDPSARKKLDRSSLAATFAAAVVTAASLGECLGECHDRRHCPGLPPLHRFVQSSGIIRSNRDIVEMQIQLLVQTSKYGGPSLLNKTPAHMTLHYLSRLKHLVDALYASFTYISSSGWSSTCIQMISEFTETHPCCRSGTCWINKIGLNTTVGQAVLGVRDRIDYGALFEKIMFASELALYSGINLLVPGSRIAASVLIHILFSLDPVLQVPSHQQLLYTNLCLLDYDSDIRPYMPYLDPLIRRVISLSIENIHALESHSSKSPIGISYDKAFSGMLLIHRHHTIPEKLLNGIRVSTLIAMHSRMNQPSIVNPFILSSPSSLPVSPYSSFSSNTNSPAHSFHCSPIFYPFNSRYMDENSLVHNINKAVLVNTQMNSVGTLQVSNSQNHDVLMKDEANKQLVMTFDHGNNNLTFLHRQSGLFYHSDNLYTTCSTATNSPILGNS</sequence>
<comment type="caution">
    <text evidence="1">The sequence shown here is derived from an EMBL/GenBank/DDBJ whole genome shotgun (WGS) entry which is preliminary data.</text>
</comment>
<dbReference type="EMBL" id="LRBS01000091">
    <property type="protein sequence ID" value="OII75117.1"/>
    <property type="molecule type" value="Genomic_DNA"/>
</dbReference>
<proteinExistence type="predicted"/>